<proteinExistence type="inferred from homology"/>
<gene>
    <name evidence="3" type="ORF">GP2143_02689</name>
</gene>
<evidence type="ECO:0000313" key="4">
    <source>
        <dbReference type="Proteomes" id="UP000004931"/>
    </source>
</evidence>
<dbReference type="Proteomes" id="UP000004931">
    <property type="component" value="Unassembled WGS sequence"/>
</dbReference>
<dbReference type="eggNOG" id="COG0702">
    <property type="taxonomic scope" value="Bacteria"/>
</dbReference>
<dbReference type="SUPFAM" id="SSF49785">
    <property type="entry name" value="Galactose-binding domain-like"/>
    <property type="match status" value="1"/>
</dbReference>
<dbReference type="InterPro" id="IPR013857">
    <property type="entry name" value="NADH-UbQ_OxRdtase-assoc_prot30"/>
</dbReference>
<comment type="caution">
    <text evidence="3">The sequence shown here is derived from an EMBL/GenBank/DDBJ whole genome shotgun (WGS) entry which is preliminary data.</text>
</comment>
<dbReference type="PANTHER" id="PTHR13194">
    <property type="entry name" value="COMPLEX I INTERMEDIATE-ASSOCIATED PROTEIN 30"/>
    <property type="match status" value="1"/>
</dbReference>
<keyword evidence="4" id="KW-1185">Reference proteome</keyword>
<dbReference type="InterPro" id="IPR008979">
    <property type="entry name" value="Galactose-bd-like_sf"/>
</dbReference>
<feature type="domain" description="NADH:ubiquinone oxidoreductase intermediate-associated protein 30" evidence="2">
    <location>
        <begin position="32"/>
        <end position="171"/>
    </location>
</feature>
<name>A0YEF9_9GAMM</name>
<dbReference type="STRING" id="247633.GP2143_02689"/>
<dbReference type="AlphaFoldDB" id="A0YEF9"/>
<dbReference type="InterPro" id="IPR039131">
    <property type="entry name" value="NDUFAF1"/>
</dbReference>
<dbReference type="Pfam" id="PF08547">
    <property type="entry name" value="CIA30"/>
    <property type="match status" value="1"/>
</dbReference>
<dbReference type="PANTHER" id="PTHR13194:SF19">
    <property type="entry name" value="NAD(P)-BINDING ROSSMANN-FOLD SUPERFAMILY PROTEIN"/>
    <property type="match status" value="1"/>
</dbReference>
<reference evidence="3 4" key="1">
    <citation type="journal article" date="2010" name="J. Bacteriol.">
        <title>Genome sequence of the oligotrophic marine Gammaproteobacterium HTCC2143, isolated from the Oregon Coast.</title>
        <authorList>
            <person name="Oh H.M."/>
            <person name="Kang I."/>
            <person name="Ferriera S."/>
            <person name="Giovannoni S.J."/>
            <person name="Cho J.C."/>
        </authorList>
    </citation>
    <scope>NUCLEOTIDE SEQUENCE [LARGE SCALE GENOMIC DNA]</scope>
    <source>
        <strain evidence="3 4">HTCC2143</strain>
    </source>
</reference>
<sequence length="186" mass="20766">MNFIQRSISVIWLSLYLIPSSVAEDSLMIDNFESQAELRWDYISDQVMGGVSDGSLVFDSENGNAFAHLAGKVSIDNNGGFIQLRRELDGASVALAAGAYLKVRGNGQRYYLHLRTSRTLLPWQYYQASFQTTEQWQIIKVPLTAFSPSSSWSSKTVKPDSLRSIGIVAYGRDHIADIEIAEIGFY</sequence>
<organism evidence="3 4">
    <name type="scientific">marine gamma proteobacterium HTCC2143</name>
    <dbReference type="NCBI Taxonomy" id="247633"/>
    <lineage>
        <taxon>Bacteria</taxon>
        <taxon>Pseudomonadati</taxon>
        <taxon>Pseudomonadota</taxon>
        <taxon>Gammaproteobacteria</taxon>
        <taxon>Cellvibrionales</taxon>
        <taxon>Spongiibacteraceae</taxon>
        <taxon>BD1-7 clade</taxon>
    </lineage>
</organism>
<evidence type="ECO:0000259" key="2">
    <source>
        <dbReference type="Pfam" id="PF08547"/>
    </source>
</evidence>
<comment type="similarity">
    <text evidence="1">Belongs to the CIA30 family.</text>
</comment>
<protein>
    <recommendedName>
        <fullName evidence="2">NADH:ubiquinone oxidoreductase intermediate-associated protein 30 domain-containing protein</fullName>
    </recommendedName>
</protein>
<dbReference type="OrthoDB" id="442188at2"/>
<evidence type="ECO:0000256" key="1">
    <source>
        <dbReference type="ARBA" id="ARBA00007884"/>
    </source>
</evidence>
<dbReference type="EMBL" id="AAVT01000006">
    <property type="protein sequence ID" value="EAW30795.1"/>
    <property type="molecule type" value="Genomic_DNA"/>
</dbReference>
<evidence type="ECO:0000313" key="3">
    <source>
        <dbReference type="EMBL" id="EAW30795.1"/>
    </source>
</evidence>
<accession>A0YEF9</accession>